<feature type="domain" description="Inner membrane protein YgaP-like transmembrane" evidence="2">
    <location>
        <begin position="1"/>
        <end position="65"/>
    </location>
</feature>
<keyword evidence="1" id="KW-0472">Membrane</keyword>
<comment type="caution">
    <text evidence="3">The sequence shown here is derived from an EMBL/GenBank/DDBJ whole genome shotgun (WGS) entry which is preliminary data.</text>
</comment>
<protein>
    <recommendedName>
        <fullName evidence="2">Inner membrane protein YgaP-like transmembrane domain-containing protein</fullName>
    </recommendedName>
</protein>
<proteinExistence type="predicted"/>
<feature type="transmembrane region" description="Helical" evidence="1">
    <location>
        <begin position="35"/>
        <end position="59"/>
    </location>
</feature>
<reference evidence="3 4" key="1">
    <citation type="journal article" date="2015" name="Microbiome">
        <title>Genomic resolution of linkages in carbon, nitrogen, and sulfur cycling among widespread estuary sediment bacteria.</title>
        <authorList>
            <person name="Baker B.J."/>
            <person name="Lazar C.S."/>
            <person name="Teske A.P."/>
            <person name="Dick G.J."/>
        </authorList>
    </citation>
    <scope>NUCLEOTIDE SEQUENCE [LARGE SCALE GENOMIC DNA]</scope>
    <source>
        <strain evidence="3">SM1_77</strain>
    </source>
</reference>
<keyword evidence="1" id="KW-0812">Transmembrane</keyword>
<accession>A0A0S8JZ17</accession>
<dbReference type="InterPro" id="IPR021309">
    <property type="entry name" value="YgaP-like_TM"/>
</dbReference>
<sequence length="68" mass="7347">MKLNMGSLDRILRLLLTLVVVILLITGVLKGALTVILGIVAIIFFVTSVIGFCPLYVIFGLSTKKKVS</sequence>
<keyword evidence="1" id="KW-1133">Transmembrane helix</keyword>
<dbReference type="EMBL" id="LJVE01000036">
    <property type="protein sequence ID" value="KPL14760.1"/>
    <property type="molecule type" value="Genomic_DNA"/>
</dbReference>
<dbReference type="Proteomes" id="UP000050975">
    <property type="component" value="Unassembled WGS sequence"/>
</dbReference>
<name>A0A0S8JZ17_UNCW3</name>
<evidence type="ECO:0000259" key="2">
    <source>
        <dbReference type="Pfam" id="PF11127"/>
    </source>
</evidence>
<evidence type="ECO:0000256" key="1">
    <source>
        <dbReference type="SAM" id="Phobius"/>
    </source>
</evidence>
<dbReference type="Pfam" id="PF11127">
    <property type="entry name" value="YgaP-like_TM"/>
    <property type="match status" value="1"/>
</dbReference>
<feature type="transmembrane region" description="Helical" evidence="1">
    <location>
        <begin position="12"/>
        <end position="29"/>
    </location>
</feature>
<organism evidence="3 4">
    <name type="scientific">candidate division WOR_3 bacterium SM1_77</name>
    <dbReference type="NCBI Taxonomy" id="1703778"/>
    <lineage>
        <taxon>Bacteria</taxon>
        <taxon>Bacteria division WOR-3</taxon>
    </lineage>
</organism>
<evidence type="ECO:0000313" key="3">
    <source>
        <dbReference type="EMBL" id="KPL14760.1"/>
    </source>
</evidence>
<evidence type="ECO:0000313" key="4">
    <source>
        <dbReference type="Proteomes" id="UP000050975"/>
    </source>
</evidence>
<gene>
    <name evidence="3" type="ORF">AMJ74_02765</name>
</gene>
<dbReference type="AlphaFoldDB" id="A0A0S8JZ17"/>